<keyword evidence="3" id="KW-1185">Reference proteome</keyword>
<dbReference type="Pfam" id="PF13812">
    <property type="entry name" value="PPR_3"/>
    <property type="match status" value="1"/>
</dbReference>
<proteinExistence type="predicted"/>
<accession>A0A813E3M3</accession>
<dbReference type="EMBL" id="CAJNNV010006309">
    <property type="protein sequence ID" value="CAE8593398.1"/>
    <property type="molecule type" value="Genomic_DNA"/>
</dbReference>
<protein>
    <recommendedName>
        <fullName evidence="4">Pentatricopeptide repeat-containing protein, chloroplastic</fullName>
    </recommendedName>
</protein>
<sequence length="808" mass="86963">MTTLLLQRLRQGHRGLELDIVGISAASAACARASQWTQVLALLQEGRQLRIDPNRIAMDSAMAGVVQSQQWAVSLSLLEEMWMRGPAPDTGIATAAVGLCGSMVSPALALNLLDACWERGPRPDAMLCAAALRACVRGSVWAQALPVLAEMQRKEVRPSVMSLSALIAPRSSRDRADADWALQWLAAMRRAALEPDGQAYGASVAVCEQCRQWELCLDVLEDMTQRNLPPGDFAYSSAASAFQGSRRWREALSLLHGAKQPPGLAAVNAAMAACEKSWQLDERQWQPALELLRGLQARGLVASALGSAGLWSSSLEVLRAMRCAEVESDVVTCSTALSACSDSQQWQRALQLPLLLRQSGLEVNSVMLGAAVSACRSAQQWLVALHLVGDMGQSRLGVTLVASSAALGAAQRPQSLELMRGASALLVAELKREALGREAVRRPGPGAGDDLGQVISSAELLHWLGGGLQGDVEVLACVASPAGTVQLQSPDRFAGVLERRFCLGALAHEALLRLGFEDSRRPSPWALEASAVGQYDKPRRSAGGASGEALAWTPLLGTSLQWPRSGSEIVATAAAAGHQFQCPRRRTRTSLEPFGRSSRTTTARHMRSAVRSLQPFAWYYQSICSVASYTLQVRALGATAEESASRETMENLAMVLNRESAVMGTLAKSLRLELSSENREDRSRLPSSAVSELEEVAETLGDTSSELQVFRRQREVRDAEETVGRHLGVALVEGGGERSELRLGEVGDDVWLLRYVLSFAGQTRAAADAARKALDWRLANAELVEAAKRRLPPPGLTKQDLSLLNLSL</sequence>
<dbReference type="PANTHER" id="PTHR47936">
    <property type="entry name" value="PPR_LONG DOMAIN-CONTAINING PROTEIN"/>
    <property type="match status" value="1"/>
</dbReference>
<organism evidence="2 3">
    <name type="scientific">Polarella glacialis</name>
    <name type="common">Dinoflagellate</name>
    <dbReference type="NCBI Taxonomy" id="89957"/>
    <lineage>
        <taxon>Eukaryota</taxon>
        <taxon>Sar</taxon>
        <taxon>Alveolata</taxon>
        <taxon>Dinophyceae</taxon>
        <taxon>Suessiales</taxon>
        <taxon>Suessiaceae</taxon>
        <taxon>Polarella</taxon>
    </lineage>
</organism>
<dbReference type="PANTHER" id="PTHR47936:SF1">
    <property type="entry name" value="PENTATRICOPEPTIDE REPEAT-CONTAINING PROTEIN GUN1, CHLOROPLASTIC"/>
    <property type="match status" value="1"/>
</dbReference>
<keyword evidence="1" id="KW-0677">Repeat</keyword>
<dbReference type="InterPro" id="IPR002885">
    <property type="entry name" value="PPR_rpt"/>
</dbReference>
<evidence type="ECO:0000313" key="3">
    <source>
        <dbReference type="Proteomes" id="UP000654075"/>
    </source>
</evidence>
<dbReference type="OrthoDB" id="440666at2759"/>
<evidence type="ECO:0000313" key="2">
    <source>
        <dbReference type="EMBL" id="CAE8593398.1"/>
    </source>
</evidence>
<dbReference type="Gene3D" id="1.25.40.10">
    <property type="entry name" value="Tetratricopeptide repeat domain"/>
    <property type="match status" value="3"/>
</dbReference>
<dbReference type="AlphaFoldDB" id="A0A813E3M3"/>
<dbReference type="Proteomes" id="UP000654075">
    <property type="component" value="Unassembled WGS sequence"/>
</dbReference>
<evidence type="ECO:0008006" key="4">
    <source>
        <dbReference type="Google" id="ProtNLM"/>
    </source>
</evidence>
<name>A0A813E3M3_POLGL</name>
<gene>
    <name evidence="2" type="ORF">PGLA1383_LOCUS11992</name>
</gene>
<evidence type="ECO:0000256" key="1">
    <source>
        <dbReference type="ARBA" id="ARBA00022737"/>
    </source>
</evidence>
<comment type="caution">
    <text evidence="2">The sequence shown here is derived from an EMBL/GenBank/DDBJ whole genome shotgun (WGS) entry which is preliminary data.</text>
</comment>
<reference evidence="2" key="1">
    <citation type="submission" date="2021-02" db="EMBL/GenBank/DDBJ databases">
        <authorList>
            <person name="Dougan E. K."/>
            <person name="Rhodes N."/>
            <person name="Thang M."/>
            <person name="Chan C."/>
        </authorList>
    </citation>
    <scope>NUCLEOTIDE SEQUENCE</scope>
</reference>
<dbReference type="InterPro" id="IPR011990">
    <property type="entry name" value="TPR-like_helical_dom_sf"/>
</dbReference>